<keyword evidence="11 14" id="KW-0503">Monooxygenase</keyword>
<keyword evidence="16" id="KW-1185">Reference proteome</keyword>
<gene>
    <name evidence="15" type="ORF">BD626DRAFT_574987</name>
</gene>
<evidence type="ECO:0000256" key="10">
    <source>
        <dbReference type="ARBA" id="ARBA00023004"/>
    </source>
</evidence>
<evidence type="ECO:0000256" key="14">
    <source>
        <dbReference type="RuleBase" id="RU000461"/>
    </source>
</evidence>
<evidence type="ECO:0000256" key="4">
    <source>
        <dbReference type="ARBA" id="ARBA00010617"/>
    </source>
</evidence>
<dbReference type="CDD" id="cd11069">
    <property type="entry name" value="CYP_FUM15-like"/>
    <property type="match status" value="1"/>
</dbReference>
<dbReference type="InterPro" id="IPR017972">
    <property type="entry name" value="Cyt_P450_CS"/>
</dbReference>
<evidence type="ECO:0000256" key="1">
    <source>
        <dbReference type="ARBA" id="ARBA00001971"/>
    </source>
</evidence>
<dbReference type="OrthoDB" id="1470350at2759"/>
<proteinExistence type="inferred from homology"/>
<dbReference type="SUPFAM" id="SSF48264">
    <property type="entry name" value="Cytochrome P450"/>
    <property type="match status" value="1"/>
</dbReference>
<comment type="pathway">
    <text evidence="3">Secondary metabolite biosynthesis; terpenoid biosynthesis.</text>
</comment>
<dbReference type="InterPro" id="IPR001128">
    <property type="entry name" value="Cyt_P450"/>
</dbReference>
<dbReference type="InterPro" id="IPR036396">
    <property type="entry name" value="Cyt_P450_sf"/>
</dbReference>
<dbReference type="GO" id="GO:0004497">
    <property type="term" value="F:monooxygenase activity"/>
    <property type="evidence" value="ECO:0007669"/>
    <property type="project" value="UniProtKB-KW"/>
</dbReference>
<dbReference type="PROSITE" id="PS00086">
    <property type="entry name" value="CYTOCHROME_P450"/>
    <property type="match status" value="1"/>
</dbReference>
<keyword evidence="8" id="KW-1133">Transmembrane helix</keyword>
<dbReference type="GO" id="GO:0020037">
    <property type="term" value="F:heme binding"/>
    <property type="evidence" value="ECO:0007669"/>
    <property type="project" value="InterPro"/>
</dbReference>
<feature type="binding site" description="axial binding residue" evidence="13">
    <location>
        <position position="474"/>
    </location>
    <ligand>
        <name>heme</name>
        <dbReference type="ChEBI" id="CHEBI:30413"/>
    </ligand>
    <ligandPart>
        <name>Fe</name>
        <dbReference type="ChEBI" id="CHEBI:18248"/>
    </ligandPart>
</feature>
<dbReference type="Pfam" id="PF00067">
    <property type="entry name" value="p450"/>
    <property type="match status" value="1"/>
</dbReference>
<keyword evidence="10 13" id="KW-0408">Iron</keyword>
<comment type="subcellular location">
    <subcellularLocation>
        <location evidence="2">Membrane</location>
    </subcellularLocation>
</comment>
<evidence type="ECO:0000256" key="12">
    <source>
        <dbReference type="ARBA" id="ARBA00023136"/>
    </source>
</evidence>
<comment type="cofactor">
    <cofactor evidence="1 13">
        <name>heme</name>
        <dbReference type="ChEBI" id="CHEBI:30413"/>
    </cofactor>
</comment>
<dbReference type="Proteomes" id="UP000320762">
    <property type="component" value="Unassembled WGS sequence"/>
</dbReference>
<dbReference type="PANTHER" id="PTHR24305">
    <property type="entry name" value="CYTOCHROME P450"/>
    <property type="match status" value="1"/>
</dbReference>
<comment type="caution">
    <text evidence="15">The sequence shown here is derived from an EMBL/GenBank/DDBJ whole genome shotgun (WGS) entry which is preliminary data.</text>
</comment>
<keyword evidence="12" id="KW-0472">Membrane</keyword>
<dbReference type="GO" id="GO:0005506">
    <property type="term" value="F:iron ion binding"/>
    <property type="evidence" value="ECO:0007669"/>
    <property type="project" value="InterPro"/>
</dbReference>
<keyword evidence="6" id="KW-0812">Transmembrane</keyword>
<dbReference type="GO" id="GO:0016020">
    <property type="term" value="C:membrane"/>
    <property type="evidence" value="ECO:0007669"/>
    <property type="project" value="UniProtKB-SubCell"/>
</dbReference>
<evidence type="ECO:0000256" key="8">
    <source>
        <dbReference type="ARBA" id="ARBA00022989"/>
    </source>
</evidence>
<evidence type="ECO:0000256" key="3">
    <source>
        <dbReference type="ARBA" id="ARBA00004721"/>
    </source>
</evidence>
<evidence type="ECO:0000256" key="13">
    <source>
        <dbReference type="PIRSR" id="PIRSR602403-1"/>
    </source>
</evidence>
<dbReference type="InterPro" id="IPR002403">
    <property type="entry name" value="Cyt_P450_E_grp-IV"/>
</dbReference>
<dbReference type="GO" id="GO:0016705">
    <property type="term" value="F:oxidoreductase activity, acting on paired donors, with incorporation or reduction of molecular oxygen"/>
    <property type="evidence" value="ECO:0007669"/>
    <property type="project" value="InterPro"/>
</dbReference>
<accession>A0A550BWW3</accession>
<keyword evidence="9 14" id="KW-0560">Oxidoreductase</keyword>
<name>A0A550BWW3_9AGAR</name>
<evidence type="ECO:0000313" key="15">
    <source>
        <dbReference type="EMBL" id="TRM57035.1"/>
    </source>
</evidence>
<dbReference type="PRINTS" id="PR00385">
    <property type="entry name" value="P450"/>
</dbReference>
<organism evidence="15 16">
    <name type="scientific">Schizophyllum amplum</name>
    <dbReference type="NCBI Taxonomy" id="97359"/>
    <lineage>
        <taxon>Eukaryota</taxon>
        <taxon>Fungi</taxon>
        <taxon>Dikarya</taxon>
        <taxon>Basidiomycota</taxon>
        <taxon>Agaricomycotina</taxon>
        <taxon>Agaricomycetes</taxon>
        <taxon>Agaricomycetidae</taxon>
        <taxon>Agaricales</taxon>
        <taxon>Schizophyllaceae</taxon>
        <taxon>Schizophyllum</taxon>
    </lineage>
</organism>
<dbReference type="PANTHER" id="PTHR24305:SF166">
    <property type="entry name" value="CYTOCHROME P450 12A4, MITOCHONDRIAL-RELATED"/>
    <property type="match status" value="1"/>
</dbReference>
<sequence length="538" mass="59894">MAFSAVQLTAAVVIVVLSALFVRRRRSGALAGLPGPEAAHRVLGYLPIFYRTPVGQIDFTFQRVHGGAAKFEGLFGYQHLWLCDPKAVKYVVQGAGYGFMRAPERKENARLILGQSVLVVEGDAHRRQRRIMLPGFGSLEASTYVPSFSRKAAKMADKWVELMQGQDTFTIDVPAWTARATLDALGEAAFDYQFNALDDMSGELTKVFNNLFAKTRLNPGNWEIFVSQMVALMPDNLVRFWNENVPDKKRAFLIRSREASERVARQLVEEKSAALLAENGGHDIMSLLVKANATAGAKDSLSQNEMLAQLSTIVLAGHETTANTISWILLELCRNTDVQTRLRDEIRTVRRQRDEPELTAATFDDMPYMTAIVKEILRFHPAIYNMHKEATRDDIVPLSHPVVGTDGKPIHEIPVQKGQKIILSTAAYNRDTNVFGADAHSFNPDRWLKEGYVTKQSLGVFANLLTFGGGNRACLGWRFAVLELSAFLVELVDKFEFSIDPKLKIQRGAVGFMIPLVEGEIEKGSQLPLQVRLAPSTD</sequence>
<evidence type="ECO:0000313" key="16">
    <source>
        <dbReference type="Proteomes" id="UP000320762"/>
    </source>
</evidence>
<reference evidence="15 16" key="1">
    <citation type="journal article" date="2019" name="New Phytol.">
        <title>Comparative genomics reveals unique wood-decay strategies and fruiting body development in the Schizophyllaceae.</title>
        <authorList>
            <person name="Almasi E."/>
            <person name="Sahu N."/>
            <person name="Krizsan K."/>
            <person name="Balint B."/>
            <person name="Kovacs G.M."/>
            <person name="Kiss B."/>
            <person name="Cseklye J."/>
            <person name="Drula E."/>
            <person name="Henrissat B."/>
            <person name="Nagy I."/>
            <person name="Chovatia M."/>
            <person name="Adam C."/>
            <person name="LaButti K."/>
            <person name="Lipzen A."/>
            <person name="Riley R."/>
            <person name="Grigoriev I.V."/>
            <person name="Nagy L.G."/>
        </authorList>
    </citation>
    <scope>NUCLEOTIDE SEQUENCE [LARGE SCALE GENOMIC DNA]</scope>
    <source>
        <strain evidence="15 16">NL-1724</strain>
    </source>
</reference>
<dbReference type="EMBL" id="VDMD01000054">
    <property type="protein sequence ID" value="TRM57035.1"/>
    <property type="molecule type" value="Genomic_DNA"/>
</dbReference>
<keyword evidence="5 13" id="KW-0349">Heme</keyword>
<evidence type="ECO:0000256" key="11">
    <source>
        <dbReference type="ARBA" id="ARBA00023033"/>
    </source>
</evidence>
<evidence type="ECO:0000256" key="5">
    <source>
        <dbReference type="ARBA" id="ARBA00022617"/>
    </source>
</evidence>
<dbReference type="PRINTS" id="PR00465">
    <property type="entry name" value="EP450IV"/>
</dbReference>
<protein>
    <submittedName>
        <fullName evidence="15">Cytochrome P450</fullName>
    </submittedName>
</protein>
<keyword evidence="7 13" id="KW-0479">Metal-binding</keyword>
<dbReference type="Gene3D" id="1.10.630.10">
    <property type="entry name" value="Cytochrome P450"/>
    <property type="match status" value="1"/>
</dbReference>
<dbReference type="InterPro" id="IPR050121">
    <property type="entry name" value="Cytochrome_P450_monoxygenase"/>
</dbReference>
<dbReference type="STRING" id="97359.A0A550BWW3"/>
<comment type="similarity">
    <text evidence="4 14">Belongs to the cytochrome P450 family.</text>
</comment>
<evidence type="ECO:0000256" key="9">
    <source>
        <dbReference type="ARBA" id="ARBA00023002"/>
    </source>
</evidence>
<dbReference type="AlphaFoldDB" id="A0A550BWW3"/>
<evidence type="ECO:0000256" key="6">
    <source>
        <dbReference type="ARBA" id="ARBA00022692"/>
    </source>
</evidence>
<evidence type="ECO:0000256" key="7">
    <source>
        <dbReference type="ARBA" id="ARBA00022723"/>
    </source>
</evidence>
<evidence type="ECO:0000256" key="2">
    <source>
        <dbReference type="ARBA" id="ARBA00004370"/>
    </source>
</evidence>